<dbReference type="RefSeq" id="WP_132229443.1">
    <property type="nucleotide sequence ID" value="NZ_NRRH01000036.1"/>
</dbReference>
<evidence type="ECO:0000259" key="7">
    <source>
        <dbReference type="Pfam" id="PF01435"/>
    </source>
</evidence>
<keyword evidence="2" id="KW-0479">Metal-binding</keyword>
<accession>A0A4R4ACT8</accession>
<protein>
    <submittedName>
        <fullName evidence="8">Peptidase M48-like protein</fullName>
    </submittedName>
</protein>
<sequence>MSPSSLARRLLPWLLALMLWGCASAPETGRSQLMLIDHAEEARLGARGFAQIKRELPRARDRAAQARVERIGRRIARVVELPGARWEFVLFEDPSPNAFALPGGKVGINTGILPIARTDAGLATVMAHEIAHVVARHGAEQRSQEMLAGLGAGLLSAVLGAQGVPGSDLAVQAYGVGARLGVILPYSRAHELEADRLGLFYMARAGYDPREAIAFWQRFQAASRGRAAPPEFLSTHPVDTTRLAQLRELLPEAEAIYVWKAR</sequence>
<organism evidence="8 9">
    <name type="scientific">Marichromatium gracile</name>
    <name type="common">Chromatium gracile</name>
    <dbReference type="NCBI Taxonomy" id="1048"/>
    <lineage>
        <taxon>Bacteria</taxon>
        <taxon>Pseudomonadati</taxon>
        <taxon>Pseudomonadota</taxon>
        <taxon>Gammaproteobacteria</taxon>
        <taxon>Chromatiales</taxon>
        <taxon>Chromatiaceae</taxon>
        <taxon>Marichromatium</taxon>
    </lineage>
</organism>
<dbReference type="GO" id="GO:0046872">
    <property type="term" value="F:metal ion binding"/>
    <property type="evidence" value="ECO:0007669"/>
    <property type="project" value="UniProtKB-KW"/>
</dbReference>
<evidence type="ECO:0000256" key="2">
    <source>
        <dbReference type="ARBA" id="ARBA00022723"/>
    </source>
</evidence>
<dbReference type="PANTHER" id="PTHR22726:SF24">
    <property type="entry name" value="M48 FAMILY METALLOPEPTIDASE"/>
    <property type="match status" value="1"/>
</dbReference>
<dbReference type="CDD" id="cd07331">
    <property type="entry name" value="M48C_Oma1_like"/>
    <property type="match status" value="1"/>
</dbReference>
<comment type="caution">
    <text evidence="8">The sequence shown here is derived from an EMBL/GenBank/DDBJ whole genome shotgun (WGS) entry which is preliminary data.</text>
</comment>
<dbReference type="EMBL" id="SMDC01000004">
    <property type="protein sequence ID" value="TCW36426.1"/>
    <property type="molecule type" value="Genomic_DNA"/>
</dbReference>
<dbReference type="GO" id="GO:0051603">
    <property type="term" value="P:proteolysis involved in protein catabolic process"/>
    <property type="evidence" value="ECO:0007669"/>
    <property type="project" value="TreeGrafter"/>
</dbReference>
<dbReference type="InterPro" id="IPR051156">
    <property type="entry name" value="Mito/Outer_Membr_Metalloprot"/>
</dbReference>
<evidence type="ECO:0000256" key="5">
    <source>
        <dbReference type="ARBA" id="ARBA00023049"/>
    </source>
</evidence>
<dbReference type="Proteomes" id="UP000295247">
    <property type="component" value="Unassembled WGS sequence"/>
</dbReference>
<feature type="domain" description="Peptidase M48" evidence="7">
    <location>
        <begin position="64"/>
        <end position="249"/>
    </location>
</feature>
<evidence type="ECO:0000256" key="6">
    <source>
        <dbReference type="RuleBase" id="RU003983"/>
    </source>
</evidence>
<keyword evidence="4 6" id="KW-0862">Zinc</keyword>
<comment type="cofactor">
    <cofactor evidence="6">
        <name>Zn(2+)</name>
        <dbReference type="ChEBI" id="CHEBI:29105"/>
    </cofactor>
    <text evidence="6">Binds 1 zinc ion per subunit.</text>
</comment>
<keyword evidence="5 6" id="KW-0482">Metalloprotease</keyword>
<evidence type="ECO:0000313" key="8">
    <source>
        <dbReference type="EMBL" id="TCW36426.1"/>
    </source>
</evidence>
<proteinExistence type="inferred from homology"/>
<dbReference type="AlphaFoldDB" id="A0A4R4ACT8"/>
<evidence type="ECO:0000256" key="1">
    <source>
        <dbReference type="ARBA" id="ARBA00022670"/>
    </source>
</evidence>
<comment type="similarity">
    <text evidence="6">Belongs to the peptidase M48 family.</text>
</comment>
<gene>
    <name evidence="8" type="ORF">EDC29_104218</name>
</gene>
<dbReference type="GO" id="GO:0004222">
    <property type="term" value="F:metalloendopeptidase activity"/>
    <property type="evidence" value="ECO:0007669"/>
    <property type="project" value="InterPro"/>
</dbReference>
<keyword evidence="3 6" id="KW-0378">Hydrolase</keyword>
<evidence type="ECO:0000256" key="4">
    <source>
        <dbReference type="ARBA" id="ARBA00022833"/>
    </source>
</evidence>
<evidence type="ECO:0000256" key="3">
    <source>
        <dbReference type="ARBA" id="ARBA00022801"/>
    </source>
</evidence>
<dbReference type="Gene3D" id="3.30.2010.10">
    <property type="entry name" value="Metalloproteases ('zincins'), catalytic domain"/>
    <property type="match status" value="1"/>
</dbReference>
<keyword evidence="1 6" id="KW-0645">Protease</keyword>
<name>A0A4R4ACT8_MARGR</name>
<dbReference type="Pfam" id="PF01435">
    <property type="entry name" value="Peptidase_M48"/>
    <property type="match status" value="1"/>
</dbReference>
<evidence type="ECO:0000313" key="9">
    <source>
        <dbReference type="Proteomes" id="UP000295247"/>
    </source>
</evidence>
<dbReference type="GO" id="GO:0016020">
    <property type="term" value="C:membrane"/>
    <property type="evidence" value="ECO:0007669"/>
    <property type="project" value="TreeGrafter"/>
</dbReference>
<dbReference type="InterPro" id="IPR001915">
    <property type="entry name" value="Peptidase_M48"/>
</dbReference>
<dbReference type="PANTHER" id="PTHR22726">
    <property type="entry name" value="METALLOENDOPEPTIDASE OMA1"/>
    <property type="match status" value="1"/>
</dbReference>
<reference evidence="8 9" key="1">
    <citation type="submission" date="2019-03" db="EMBL/GenBank/DDBJ databases">
        <title>Genomic Encyclopedia of Type Strains, Phase IV (KMG-IV): sequencing the most valuable type-strain genomes for metagenomic binning, comparative biology and taxonomic classification.</title>
        <authorList>
            <person name="Goeker M."/>
        </authorList>
    </citation>
    <scope>NUCLEOTIDE SEQUENCE [LARGE SCALE GENOMIC DNA]</scope>
    <source>
        <strain evidence="8 9">DSM 203</strain>
    </source>
</reference>